<dbReference type="EMBL" id="JAAVMX010000005">
    <property type="protein sequence ID" value="KAF4509217.1"/>
    <property type="molecule type" value="Genomic_DNA"/>
</dbReference>
<feature type="chain" id="PRO_5034689848" evidence="2">
    <location>
        <begin position="18"/>
        <end position="398"/>
    </location>
</feature>
<organism evidence="3 4">
    <name type="scientific">Ophiocordyceps sinensis</name>
    <dbReference type="NCBI Taxonomy" id="72228"/>
    <lineage>
        <taxon>Eukaryota</taxon>
        <taxon>Fungi</taxon>
        <taxon>Dikarya</taxon>
        <taxon>Ascomycota</taxon>
        <taxon>Pezizomycotina</taxon>
        <taxon>Sordariomycetes</taxon>
        <taxon>Hypocreomycetidae</taxon>
        <taxon>Hypocreales</taxon>
        <taxon>Ophiocordycipitaceae</taxon>
        <taxon>Ophiocordyceps</taxon>
    </lineage>
</organism>
<keyword evidence="4" id="KW-1185">Reference proteome</keyword>
<protein>
    <submittedName>
        <fullName evidence="3">Uncharacterized protein</fullName>
    </submittedName>
</protein>
<feature type="region of interest" description="Disordered" evidence="1">
    <location>
        <begin position="332"/>
        <end position="365"/>
    </location>
</feature>
<name>A0A8H4PRP9_9HYPO</name>
<dbReference type="OrthoDB" id="4914334at2759"/>
<evidence type="ECO:0000313" key="4">
    <source>
        <dbReference type="Proteomes" id="UP000557566"/>
    </source>
</evidence>
<reference evidence="3 4" key="1">
    <citation type="journal article" date="2020" name="Genome Biol. Evol.">
        <title>A new high-quality draft genome assembly of the Chinese cordyceps Ophiocordyceps sinensis.</title>
        <authorList>
            <person name="Shu R."/>
            <person name="Zhang J."/>
            <person name="Meng Q."/>
            <person name="Zhang H."/>
            <person name="Zhou G."/>
            <person name="Li M."/>
            <person name="Wu P."/>
            <person name="Zhao Y."/>
            <person name="Chen C."/>
            <person name="Qin Q."/>
        </authorList>
    </citation>
    <scope>NUCLEOTIDE SEQUENCE [LARGE SCALE GENOMIC DNA]</scope>
    <source>
        <strain evidence="3 4">IOZ07</strain>
    </source>
</reference>
<dbReference type="Gene3D" id="2.170.15.10">
    <property type="entry name" value="Proaerolysin, chain A, domain 3"/>
    <property type="match status" value="1"/>
</dbReference>
<gene>
    <name evidence="3" type="ORF">G6O67_005499</name>
</gene>
<feature type="signal peptide" evidence="2">
    <location>
        <begin position="1"/>
        <end position="17"/>
    </location>
</feature>
<proteinExistence type="predicted"/>
<evidence type="ECO:0000256" key="1">
    <source>
        <dbReference type="SAM" id="MobiDB-lite"/>
    </source>
</evidence>
<accession>A0A8H4PRP9</accession>
<keyword evidence="2" id="KW-0732">Signal</keyword>
<sequence length="398" mass="43705">MFPWLILALSVARPCSSVEGRSGEARLAVAIGGSKQIQGHMRHIATAIDKNVPFPYAEARFEPSKSFKLDSIKDTERRCLYLRQVMSPDTVTDTINIVPNLDQDDEVTGETAAQIDITSSTTKINTARLGWNKEQATEVGTSVTAEAETNLLLGSGSVSATVYGSQRWVNGQTGDKTEESQIRHQVTKKRTCPPFHICRVVTWTYTRTLGASCTLLPIFDLSCSMAPGGFPTMILLPGQRVQPYSGNISVALSFDLESITQQFYNVPPAEPPSTGWRWFGGKHTLGWPRPQVSGVWMHSRRLSSRYESPCTFTYALRWSDGKPVRAQALISEPLDEPDTPGQVKKASGASKPLPRAVSSTGPGNGHVHVDMIRDDLPAFISVLEKTAFNGFSRHLVRD</sequence>
<evidence type="ECO:0000256" key="2">
    <source>
        <dbReference type="SAM" id="SignalP"/>
    </source>
</evidence>
<dbReference type="Proteomes" id="UP000557566">
    <property type="component" value="Unassembled WGS sequence"/>
</dbReference>
<evidence type="ECO:0000313" key="3">
    <source>
        <dbReference type="EMBL" id="KAF4509217.1"/>
    </source>
</evidence>
<dbReference type="AlphaFoldDB" id="A0A8H4PRP9"/>
<comment type="caution">
    <text evidence="3">The sequence shown here is derived from an EMBL/GenBank/DDBJ whole genome shotgun (WGS) entry which is preliminary data.</text>
</comment>